<keyword evidence="2" id="KW-0479">Metal-binding</keyword>
<dbReference type="EMBL" id="JAHXDN010000006">
    <property type="protein sequence ID" value="MBW4709966.1"/>
    <property type="molecule type" value="Genomic_DNA"/>
</dbReference>
<dbReference type="AlphaFoldDB" id="A0A9X1K006"/>
<keyword evidence="4" id="KW-1185">Reference proteome</keyword>
<protein>
    <submittedName>
        <fullName evidence="3">Cytochrome P450</fullName>
    </submittedName>
</protein>
<dbReference type="PROSITE" id="PS00086">
    <property type="entry name" value="CYTOCHROME_P450"/>
    <property type="match status" value="1"/>
</dbReference>
<dbReference type="Pfam" id="PF00067">
    <property type="entry name" value="p450"/>
    <property type="match status" value="1"/>
</dbReference>
<evidence type="ECO:0000313" key="3">
    <source>
        <dbReference type="EMBL" id="MBW4709966.1"/>
    </source>
</evidence>
<dbReference type="InterPro" id="IPR001128">
    <property type="entry name" value="Cyt_P450"/>
</dbReference>
<dbReference type="RefSeq" id="WP_219506055.1">
    <property type="nucleotide sequence ID" value="NZ_JAHXDN010000006.1"/>
</dbReference>
<dbReference type="GO" id="GO:0016705">
    <property type="term" value="F:oxidoreductase activity, acting on paired donors, with incorporation or reduction of molecular oxygen"/>
    <property type="evidence" value="ECO:0007669"/>
    <property type="project" value="InterPro"/>
</dbReference>
<keyword evidence="2" id="KW-0503">Monooxygenase</keyword>
<keyword evidence="2" id="KW-0408">Iron</keyword>
<dbReference type="PANTHER" id="PTHR46696">
    <property type="entry name" value="P450, PUTATIVE (EUROFUNG)-RELATED"/>
    <property type="match status" value="1"/>
</dbReference>
<sequence>MTTYLQQLDAAAPADRWKIARGFLFDEPLPFHAELRDKRPIYAMEEVTLATRFADCNLILRRPLTFGVDLYKPKQGSYFMAQDDTAQHWREKSIMKSILDVEDLPKIRDFVRNTTDQALDSARGSVDLVRHVTRGVPVKLVQDWFGFTRSNPEKLIDWSYWNQQDAFWNQPFDSVVDGLDQEGIIKNRERAGVMMAIYIGRLVLRRSAAVKLGSRRDDPVSRLLRLSFSDGVDFNLRDVVFNVGGLLIGAVETTSHGVCNALSHLTSDPALLKEARDVALGGRPEDFDGYVFEALRFNPAFPYFFRVCHRDTELSGGTPQAETVRKGTTVLAVTHSAMFDPTAFPDPEKFDPARDFSDTYTFGHGMHTCLGRHIAGVMLPEIVRQILRRSDLDFGSGPDFKGSAVPQEWHLTYAA</sequence>
<organism evidence="3 4">
    <name type="scientific">Roseobacter insulae</name>
    <dbReference type="NCBI Taxonomy" id="2859783"/>
    <lineage>
        <taxon>Bacteria</taxon>
        <taxon>Pseudomonadati</taxon>
        <taxon>Pseudomonadota</taxon>
        <taxon>Alphaproteobacteria</taxon>
        <taxon>Rhodobacterales</taxon>
        <taxon>Roseobacteraceae</taxon>
        <taxon>Roseobacter</taxon>
    </lineage>
</organism>
<dbReference type="GO" id="GO:0020037">
    <property type="term" value="F:heme binding"/>
    <property type="evidence" value="ECO:0007669"/>
    <property type="project" value="InterPro"/>
</dbReference>
<dbReference type="Proteomes" id="UP001138661">
    <property type="component" value="Unassembled WGS sequence"/>
</dbReference>
<evidence type="ECO:0000256" key="2">
    <source>
        <dbReference type="RuleBase" id="RU000461"/>
    </source>
</evidence>
<dbReference type="InterPro" id="IPR017972">
    <property type="entry name" value="Cyt_P450_CS"/>
</dbReference>
<keyword evidence="2" id="KW-0560">Oxidoreductase</keyword>
<accession>A0A9X1K006</accession>
<gene>
    <name evidence="3" type="ORF">KX928_19455</name>
</gene>
<dbReference type="PANTHER" id="PTHR46696:SF1">
    <property type="entry name" value="CYTOCHROME P450 YJIB-RELATED"/>
    <property type="match status" value="1"/>
</dbReference>
<proteinExistence type="inferred from homology"/>
<comment type="caution">
    <text evidence="3">The sequence shown here is derived from an EMBL/GenBank/DDBJ whole genome shotgun (WGS) entry which is preliminary data.</text>
</comment>
<dbReference type="GO" id="GO:0005506">
    <property type="term" value="F:iron ion binding"/>
    <property type="evidence" value="ECO:0007669"/>
    <property type="project" value="InterPro"/>
</dbReference>
<reference evidence="3" key="1">
    <citation type="submission" date="2021-07" db="EMBL/GenBank/DDBJ databases">
        <title>Roseobacter insulae sp. nov., isolated from a tidal flat.</title>
        <authorList>
            <person name="Park S."/>
            <person name="Yoon J.-H."/>
        </authorList>
    </citation>
    <scope>NUCLEOTIDE SEQUENCE</scope>
    <source>
        <strain evidence="3">YSTF-M11</strain>
    </source>
</reference>
<keyword evidence="2" id="KW-0349">Heme</keyword>
<name>A0A9X1K006_9RHOB</name>
<evidence type="ECO:0000313" key="4">
    <source>
        <dbReference type="Proteomes" id="UP001138661"/>
    </source>
</evidence>
<evidence type="ECO:0000256" key="1">
    <source>
        <dbReference type="ARBA" id="ARBA00010617"/>
    </source>
</evidence>
<comment type="similarity">
    <text evidence="1 2">Belongs to the cytochrome P450 family.</text>
</comment>
<dbReference type="GO" id="GO:0004497">
    <property type="term" value="F:monooxygenase activity"/>
    <property type="evidence" value="ECO:0007669"/>
    <property type="project" value="UniProtKB-KW"/>
</dbReference>